<sequence>MSIVKMGHGEVKHVDVTAPYRALLWPVLELVLITGICWIGIGWLDVQVNNQAFDVAIRNAVVAIWAALSVWRFVIPVMRHRRKRFIVTNHRVIARAPTFQGQTDSIPLHDIVGVRRRRGGISLAIRGYDRAIHFPEVPKTKRIEKVLNQRLSEMASPIWR</sequence>
<keyword evidence="1" id="KW-0812">Transmembrane</keyword>
<evidence type="ECO:0000313" key="2">
    <source>
        <dbReference type="EMBL" id="CCE53909.1"/>
    </source>
</evidence>
<dbReference type="Proteomes" id="UP000004840">
    <property type="component" value="Unassembled WGS sequence"/>
</dbReference>
<reference evidence="2 3" key="1">
    <citation type="journal article" date="2012" name="J. Bacteriol.">
        <title>Genome Sequence of Corynebacterium casei UCMA 3821, Isolated from a Smear-Ripened Cheese.</title>
        <authorList>
            <person name="Monnet C."/>
            <person name="Loux V."/>
            <person name="Bento P."/>
            <person name="Gibrat J.F."/>
            <person name="Straub C."/>
            <person name="Bonnarme P."/>
            <person name="Landaud S."/>
            <person name="Irlinger F."/>
        </authorList>
    </citation>
    <scope>NUCLEOTIDE SEQUENCE [LARGE SCALE GENOMIC DNA]</scope>
    <source>
        <strain evidence="2 3">UCMA 3821</strain>
    </source>
</reference>
<organism evidence="2 3">
    <name type="scientific">Corynebacterium casei UCMA 3821</name>
    <dbReference type="NCBI Taxonomy" id="1110505"/>
    <lineage>
        <taxon>Bacteria</taxon>
        <taxon>Bacillati</taxon>
        <taxon>Actinomycetota</taxon>
        <taxon>Actinomycetes</taxon>
        <taxon>Mycobacteriales</taxon>
        <taxon>Corynebacteriaceae</taxon>
        <taxon>Corynebacterium</taxon>
    </lineage>
</organism>
<feature type="transmembrane region" description="Helical" evidence="1">
    <location>
        <begin position="22"/>
        <end position="44"/>
    </location>
</feature>
<evidence type="ECO:0000256" key="1">
    <source>
        <dbReference type="SAM" id="Phobius"/>
    </source>
</evidence>
<comment type="caution">
    <text evidence="2">The sequence shown here is derived from an EMBL/GenBank/DDBJ whole genome shotgun (WGS) entry which is preliminary data.</text>
</comment>
<dbReference type="AlphaFoldDB" id="G7HUF3"/>
<feature type="transmembrane region" description="Helical" evidence="1">
    <location>
        <begin position="56"/>
        <end position="75"/>
    </location>
</feature>
<dbReference type="RefSeq" id="WP_006821488.1">
    <property type="nucleotide sequence ID" value="NZ_CAFW01000011.1"/>
</dbReference>
<proteinExistence type="predicted"/>
<keyword evidence="1" id="KW-0472">Membrane</keyword>
<evidence type="ECO:0000313" key="3">
    <source>
        <dbReference type="Proteomes" id="UP000004840"/>
    </source>
</evidence>
<protein>
    <recommendedName>
        <fullName evidence="4">DUF304 domain-containing protein</fullName>
    </recommendedName>
</protein>
<evidence type="ECO:0008006" key="4">
    <source>
        <dbReference type="Google" id="ProtNLM"/>
    </source>
</evidence>
<name>G7HUF3_9CORY</name>
<dbReference type="EMBL" id="CAFW01000011">
    <property type="protein sequence ID" value="CCE53909.1"/>
    <property type="molecule type" value="Genomic_DNA"/>
</dbReference>
<gene>
    <name evidence="2" type="ORF">CCAS_01460</name>
</gene>
<accession>G7HUF3</accession>
<keyword evidence="1" id="KW-1133">Transmembrane helix</keyword>